<keyword evidence="4" id="KW-0808">Transferase</keyword>
<protein>
    <recommendedName>
        <fullName evidence="11">Purine nucleoside phosphorylase</fullName>
    </recommendedName>
</protein>
<comment type="catalytic activity">
    <reaction evidence="9">
        <text>adenosine + phosphate = alpha-D-ribose 1-phosphate + adenine</text>
        <dbReference type="Rhea" id="RHEA:27642"/>
        <dbReference type="ChEBI" id="CHEBI:16335"/>
        <dbReference type="ChEBI" id="CHEBI:16708"/>
        <dbReference type="ChEBI" id="CHEBI:43474"/>
        <dbReference type="ChEBI" id="CHEBI:57720"/>
        <dbReference type="EC" id="2.4.2.1"/>
    </reaction>
    <physiologicalReaction direction="left-to-right" evidence="9">
        <dbReference type="Rhea" id="RHEA:27643"/>
    </physiologicalReaction>
</comment>
<comment type="caution">
    <text evidence="12">The sequence shown here is derived from an EMBL/GenBank/DDBJ whole genome shotgun (WGS) entry which is preliminary data.</text>
</comment>
<keyword evidence="7" id="KW-0862">Zinc</keyword>
<dbReference type="NCBIfam" id="TIGR00726">
    <property type="entry name" value="peptidoglycan editing factor PgeF"/>
    <property type="match status" value="1"/>
</dbReference>
<accession>A0ABW9GXA1</accession>
<dbReference type="EMBL" id="JBJUVG010000002">
    <property type="protein sequence ID" value="MFM9413269.1"/>
    <property type="molecule type" value="Genomic_DNA"/>
</dbReference>
<dbReference type="Proteomes" id="UP001631949">
    <property type="component" value="Unassembled WGS sequence"/>
</dbReference>
<keyword evidence="5" id="KW-0479">Metal-binding</keyword>
<proteinExistence type="inferred from homology"/>
<evidence type="ECO:0000256" key="11">
    <source>
        <dbReference type="RuleBase" id="RU361274"/>
    </source>
</evidence>
<dbReference type="Pfam" id="PF02578">
    <property type="entry name" value="Cu-oxidase_4"/>
    <property type="match status" value="1"/>
</dbReference>
<evidence type="ECO:0000256" key="8">
    <source>
        <dbReference type="ARBA" id="ARBA00047989"/>
    </source>
</evidence>
<dbReference type="SUPFAM" id="SSF64438">
    <property type="entry name" value="CNF1/YfiH-like putative cysteine hydrolases"/>
    <property type="match status" value="1"/>
</dbReference>
<keyword evidence="6" id="KW-0378">Hydrolase</keyword>
<comment type="catalytic activity">
    <reaction evidence="10">
        <text>S-methyl-5'-thioadenosine + phosphate = 5-(methylsulfanyl)-alpha-D-ribose 1-phosphate + adenine</text>
        <dbReference type="Rhea" id="RHEA:11852"/>
        <dbReference type="ChEBI" id="CHEBI:16708"/>
        <dbReference type="ChEBI" id="CHEBI:17509"/>
        <dbReference type="ChEBI" id="CHEBI:43474"/>
        <dbReference type="ChEBI" id="CHEBI:58533"/>
        <dbReference type="EC" id="2.4.2.28"/>
    </reaction>
    <physiologicalReaction direction="left-to-right" evidence="10">
        <dbReference type="Rhea" id="RHEA:11853"/>
    </physiologicalReaction>
</comment>
<comment type="catalytic activity">
    <reaction evidence="1">
        <text>inosine + phosphate = alpha-D-ribose 1-phosphate + hypoxanthine</text>
        <dbReference type="Rhea" id="RHEA:27646"/>
        <dbReference type="ChEBI" id="CHEBI:17368"/>
        <dbReference type="ChEBI" id="CHEBI:17596"/>
        <dbReference type="ChEBI" id="CHEBI:43474"/>
        <dbReference type="ChEBI" id="CHEBI:57720"/>
        <dbReference type="EC" id="2.4.2.1"/>
    </reaction>
    <physiologicalReaction direction="left-to-right" evidence="1">
        <dbReference type="Rhea" id="RHEA:27647"/>
    </physiologicalReaction>
</comment>
<dbReference type="InterPro" id="IPR003730">
    <property type="entry name" value="Cu_polyphenol_OxRdtase"/>
</dbReference>
<evidence type="ECO:0000256" key="2">
    <source>
        <dbReference type="ARBA" id="ARBA00003215"/>
    </source>
</evidence>
<dbReference type="InterPro" id="IPR011324">
    <property type="entry name" value="Cytotoxic_necrot_fac-like_cat"/>
</dbReference>
<sequence>MELRTERMLTWLTASSFDRHPGLCHAFSTRLGGASRYPYRGLNLGLKTQDLPACVQANRIRFLSQFGIRPEEAVSLSFVHSNRVAYIGEEDKGKGYLDLGSVPAEADGMVTNAKRCALFVTFADCPPVLFYDPYNQAIGACHAGWRGTVSGIAGETVRAMTMYFESDPAEIEVVIGPCIGPDVFEVSTEVIEAVQGHSGNWMDLLRESPYDHKALFDIRLALTWQLEGAGIRGENIDHIDLCTFSRNDLFFSHRRSFADTGRMGAFIMLDGAV</sequence>
<dbReference type="RefSeq" id="WP_408976882.1">
    <property type="nucleotide sequence ID" value="NZ_JBJUVG010000002.1"/>
</dbReference>
<evidence type="ECO:0000256" key="6">
    <source>
        <dbReference type="ARBA" id="ARBA00022801"/>
    </source>
</evidence>
<evidence type="ECO:0000256" key="5">
    <source>
        <dbReference type="ARBA" id="ARBA00022723"/>
    </source>
</evidence>
<evidence type="ECO:0000256" key="9">
    <source>
        <dbReference type="ARBA" id="ARBA00048968"/>
    </source>
</evidence>
<dbReference type="PANTHER" id="PTHR30616:SF2">
    <property type="entry name" value="PURINE NUCLEOSIDE PHOSPHORYLASE LACC1"/>
    <property type="match status" value="1"/>
</dbReference>
<evidence type="ECO:0000313" key="12">
    <source>
        <dbReference type="EMBL" id="MFM9413269.1"/>
    </source>
</evidence>
<gene>
    <name evidence="12" type="primary">pgeF</name>
    <name evidence="12" type="ORF">ACKQTC_02665</name>
</gene>
<evidence type="ECO:0000256" key="3">
    <source>
        <dbReference type="ARBA" id="ARBA00007353"/>
    </source>
</evidence>
<dbReference type="CDD" id="cd16833">
    <property type="entry name" value="YfiH"/>
    <property type="match status" value="1"/>
</dbReference>
<comment type="catalytic activity">
    <reaction evidence="8">
        <text>adenosine + H2O + H(+) = inosine + NH4(+)</text>
        <dbReference type="Rhea" id="RHEA:24408"/>
        <dbReference type="ChEBI" id="CHEBI:15377"/>
        <dbReference type="ChEBI" id="CHEBI:15378"/>
        <dbReference type="ChEBI" id="CHEBI:16335"/>
        <dbReference type="ChEBI" id="CHEBI:17596"/>
        <dbReference type="ChEBI" id="CHEBI:28938"/>
        <dbReference type="EC" id="3.5.4.4"/>
    </reaction>
    <physiologicalReaction direction="left-to-right" evidence="8">
        <dbReference type="Rhea" id="RHEA:24409"/>
    </physiologicalReaction>
</comment>
<dbReference type="PANTHER" id="PTHR30616">
    <property type="entry name" value="UNCHARACTERIZED PROTEIN YFIH"/>
    <property type="match status" value="1"/>
</dbReference>
<organism evidence="12 13">
    <name type="scientific">Peptococcus simiae</name>
    <dbReference type="NCBI Taxonomy" id="1643805"/>
    <lineage>
        <taxon>Bacteria</taxon>
        <taxon>Bacillati</taxon>
        <taxon>Bacillota</taxon>
        <taxon>Clostridia</taxon>
        <taxon>Eubacteriales</taxon>
        <taxon>Peptococcaceae</taxon>
        <taxon>Peptococcus</taxon>
    </lineage>
</organism>
<dbReference type="Gene3D" id="3.60.140.10">
    <property type="entry name" value="CNF1/YfiH-like putative cysteine hydrolases"/>
    <property type="match status" value="1"/>
</dbReference>
<evidence type="ECO:0000256" key="1">
    <source>
        <dbReference type="ARBA" id="ARBA00000553"/>
    </source>
</evidence>
<reference evidence="12 13" key="1">
    <citation type="journal article" date="2016" name="Int. J. Syst. Evol. Microbiol.">
        <title>Peptococcus simiae sp. nov., isolated from rhesus macaque faeces and emended description of the genus Peptococcus.</title>
        <authorList>
            <person name="Shkoporov A.N."/>
            <person name="Efimov B.A."/>
            <person name="Kondova I."/>
            <person name="Ouwerling B."/>
            <person name="Chaplin A.V."/>
            <person name="Shcherbakova V.A."/>
            <person name="Langermans J.A.M."/>
        </authorList>
    </citation>
    <scope>NUCLEOTIDE SEQUENCE [LARGE SCALE GENOMIC DNA]</scope>
    <source>
        <strain evidence="12 13">M108</strain>
    </source>
</reference>
<name>A0ABW9GXA1_9FIRM</name>
<evidence type="ECO:0000313" key="13">
    <source>
        <dbReference type="Proteomes" id="UP001631949"/>
    </source>
</evidence>
<evidence type="ECO:0000256" key="7">
    <source>
        <dbReference type="ARBA" id="ARBA00022833"/>
    </source>
</evidence>
<comment type="function">
    <text evidence="2">Purine nucleoside enzyme that catalyzes the phosphorolysis of adenosine and inosine nucleosides, yielding D-ribose 1-phosphate and the respective free bases, adenine and hypoxanthine. Also catalyzes the phosphorolysis of S-methyl-5'-thioadenosine into adenine and S-methyl-5-thio-alpha-D-ribose 1-phosphate. Also has adenosine deaminase activity.</text>
</comment>
<comment type="similarity">
    <text evidence="3 11">Belongs to the purine nucleoside phosphorylase YfiH/LACC1 family.</text>
</comment>
<evidence type="ECO:0000256" key="4">
    <source>
        <dbReference type="ARBA" id="ARBA00022679"/>
    </source>
</evidence>
<dbReference type="InterPro" id="IPR038371">
    <property type="entry name" value="Cu_polyphenol_OxRdtase_sf"/>
</dbReference>
<keyword evidence="13" id="KW-1185">Reference proteome</keyword>
<evidence type="ECO:0000256" key="10">
    <source>
        <dbReference type="ARBA" id="ARBA00049893"/>
    </source>
</evidence>